<dbReference type="EMBL" id="RXLP01000001">
    <property type="protein sequence ID" value="TCD55094.1"/>
    <property type="molecule type" value="Genomic_DNA"/>
</dbReference>
<evidence type="ECO:0000313" key="3">
    <source>
        <dbReference type="Proteomes" id="UP000291289"/>
    </source>
</evidence>
<evidence type="ECO:0000256" key="1">
    <source>
        <dbReference type="SAM" id="Phobius"/>
    </source>
</evidence>
<keyword evidence="1" id="KW-0472">Membrane</keyword>
<dbReference type="OrthoDB" id="72963at2"/>
<keyword evidence="3" id="KW-1185">Reference proteome</keyword>
<protein>
    <submittedName>
        <fullName evidence="2">DUF1294 domain-containing protein</fullName>
    </submittedName>
</protein>
<dbReference type="InterPro" id="IPR010718">
    <property type="entry name" value="DUF1294"/>
</dbReference>
<dbReference type="Proteomes" id="UP000291289">
    <property type="component" value="Unassembled WGS sequence"/>
</dbReference>
<sequence>MVLAWKLEWIHFAYTGDDLFDIALYRKDRLINIGWYCVIINTLSFILFGIDKWIAKRNGKNKKSTRAHTRIPEFWLLGSAFLGGTIGSIIAMAIFRHKINDWYFVWEVPIFLCLHACLFFYIHAVGIF</sequence>
<dbReference type="Pfam" id="PF06961">
    <property type="entry name" value="DUF1294"/>
    <property type="match status" value="1"/>
</dbReference>
<feature type="transmembrane region" description="Helical" evidence="1">
    <location>
        <begin position="74"/>
        <end position="96"/>
    </location>
</feature>
<keyword evidence="1" id="KW-0812">Transmembrane</keyword>
<organism evidence="2 3">
    <name type="scientific">Alloscardovia theropitheci</name>
    <dbReference type="NCBI Taxonomy" id="2496842"/>
    <lineage>
        <taxon>Bacteria</taxon>
        <taxon>Bacillati</taxon>
        <taxon>Actinomycetota</taxon>
        <taxon>Actinomycetes</taxon>
        <taxon>Bifidobacteriales</taxon>
        <taxon>Bifidobacteriaceae</taxon>
        <taxon>Alloscardovia</taxon>
    </lineage>
</organism>
<name>A0A4R0QRU4_9BIFI</name>
<feature type="transmembrane region" description="Helical" evidence="1">
    <location>
        <begin position="33"/>
        <end position="54"/>
    </location>
</feature>
<evidence type="ECO:0000313" key="2">
    <source>
        <dbReference type="EMBL" id="TCD55094.1"/>
    </source>
</evidence>
<gene>
    <name evidence="2" type="ORF">EJ419_00110</name>
</gene>
<proteinExistence type="predicted"/>
<feature type="transmembrane region" description="Helical" evidence="1">
    <location>
        <begin position="102"/>
        <end position="122"/>
    </location>
</feature>
<keyword evidence="1" id="KW-1133">Transmembrane helix</keyword>
<dbReference type="AlphaFoldDB" id="A0A4R0QRU4"/>
<comment type="caution">
    <text evidence="2">The sequence shown here is derived from an EMBL/GenBank/DDBJ whole genome shotgun (WGS) entry which is preliminary data.</text>
</comment>
<accession>A0A4R0QRU4</accession>
<reference evidence="2 3" key="1">
    <citation type="submission" date="2018-12" db="EMBL/GenBank/DDBJ databases">
        <title>Alloscrdovia theropitheci sp. nov: a novel taxon from the feces of the bleeding-herat monkey (Theropithecus geleda).</title>
        <authorList>
            <person name="Modesto M."/>
        </authorList>
    </citation>
    <scope>NUCLEOTIDE SEQUENCE [LARGE SCALE GENOMIC DNA]</scope>
    <source>
        <strain evidence="2 3">GLDI4/2</strain>
    </source>
</reference>